<protein>
    <submittedName>
        <fullName evidence="2">DNA-binding anti-repressor SinI</fullName>
    </submittedName>
</protein>
<reference evidence="2 3" key="1">
    <citation type="submission" date="2023-10" db="EMBL/GenBank/DDBJ databases">
        <title>Niallia locisalis sp.nov. isolated from a salt pond sample.</title>
        <authorList>
            <person name="Li X.-J."/>
            <person name="Dong L."/>
        </authorList>
    </citation>
    <scope>NUCLEOTIDE SEQUENCE [LARGE SCALE GENOMIC DNA]</scope>
    <source>
        <strain evidence="2 3">DSM 29761</strain>
    </source>
</reference>
<dbReference type="EMBL" id="CP137640">
    <property type="protein sequence ID" value="WVX83890.1"/>
    <property type="molecule type" value="Genomic_DNA"/>
</dbReference>
<keyword evidence="3" id="KW-1185">Reference proteome</keyword>
<evidence type="ECO:0000313" key="2">
    <source>
        <dbReference type="EMBL" id="WVX83890.1"/>
    </source>
</evidence>
<gene>
    <name evidence="2" type="primary">sinI</name>
    <name evidence="2" type="ORF">R4Z09_13410</name>
</gene>
<sequence length="46" mass="5662">MENKQLKELDNEWLQLVEDLMESNLSKTEFKAFLEYKKIEKENKEK</sequence>
<organism evidence="2 3">
    <name type="scientific">Niallia oryzisoli</name>
    <dbReference type="NCBI Taxonomy" id="1737571"/>
    <lineage>
        <taxon>Bacteria</taxon>
        <taxon>Bacillati</taxon>
        <taxon>Bacillota</taxon>
        <taxon>Bacilli</taxon>
        <taxon>Bacillales</taxon>
        <taxon>Bacillaceae</taxon>
        <taxon>Niallia</taxon>
    </lineage>
</organism>
<keyword evidence="2" id="KW-0238">DNA-binding</keyword>
<dbReference type="GO" id="GO:0003677">
    <property type="term" value="F:DNA binding"/>
    <property type="evidence" value="ECO:0007669"/>
    <property type="project" value="UniProtKB-KW"/>
</dbReference>
<proteinExistence type="predicted"/>
<evidence type="ECO:0000259" key="1">
    <source>
        <dbReference type="PROSITE" id="PS51500"/>
    </source>
</evidence>
<dbReference type="PROSITE" id="PS51500">
    <property type="entry name" value="SIN"/>
    <property type="match status" value="1"/>
</dbReference>
<accession>A0ABZ2CMR7</accession>
<feature type="domain" description="Sin" evidence="1">
    <location>
        <begin position="1"/>
        <end position="38"/>
    </location>
</feature>
<dbReference type="InterPro" id="IPR010981">
    <property type="entry name" value="SinR/SinI_dimer_dom"/>
</dbReference>
<dbReference type="RefSeq" id="WP_338452762.1">
    <property type="nucleotide sequence ID" value="NZ_CP137640.1"/>
</dbReference>
<evidence type="ECO:0000313" key="3">
    <source>
        <dbReference type="Proteomes" id="UP001357223"/>
    </source>
</evidence>
<dbReference type="Proteomes" id="UP001357223">
    <property type="component" value="Chromosome"/>
</dbReference>
<dbReference type="SUPFAM" id="SSF47406">
    <property type="entry name" value="SinR repressor dimerisation domain-like"/>
    <property type="match status" value="1"/>
</dbReference>
<name>A0ABZ2CMR7_9BACI</name>
<dbReference type="InterPro" id="IPR036281">
    <property type="entry name" value="SinR/SinI_dimer_dom_sf"/>
</dbReference>